<reference evidence="2 3" key="1">
    <citation type="journal article" date="2009" name="PLoS ONE">
        <title>The complete genome of Teredinibacter turnerae T7901: an intracellular endosymbiont of marine wood-boring bivalves (shipworms).</title>
        <authorList>
            <person name="Yang J.C."/>
            <person name="Madupu R."/>
            <person name="Durkin A.S."/>
            <person name="Ekborg N.A."/>
            <person name="Pedamallu C.S."/>
            <person name="Hostetler J.B."/>
            <person name="Radune D."/>
            <person name="Toms B.S."/>
            <person name="Henrissat B."/>
            <person name="Coutinho P.M."/>
            <person name="Schwarz S."/>
            <person name="Field L."/>
            <person name="Trindade-Silva A.E."/>
            <person name="Soares C.A.G."/>
            <person name="Elshahawi S."/>
            <person name="Hanora A."/>
            <person name="Schmidt E.W."/>
            <person name="Haygood M.G."/>
            <person name="Posfai J."/>
            <person name="Benner J."/>
            <person name="Madinger C."/>
            <person name="Nove J."/>
            <person name="Anton B."/>
            <person name="Chaudhary K."/>
            <person name="Foster J."/>
            <person name="Holman A."/>
            <person name="Kumar S."/>
            <person name="Lessard P.A."/>
            <person name="Luyten Y.A."/>
            <person name="Slatko B."/>
            <person name="Wood N."/>
            <person name="Wu B."/>
            <person name="Teplitski M."/>
            <person name="Mougous J.D."/>
            <person name="Ward N."/>
            <person name="Eisen J.A."/>
            <person name="Badger J.H."/>
            <person name="Distel D.L."/>
        </authorList>
    </citation>
    <scope>NUCLEOTIDE SEQUENCE [LARGE SCALE GENOMIC DNA]</scope>
    <source>
        <strain evidence="3">ATCC 39867 / T7901</strain>
    </source>
</reference>
<dbReference type="Pfam" id="PF22818">
    <property type="entry name" value="ApeI-like"/>
    <property type="match status" value="1"/>
</dbReference>
<evidence type="ECO:0000313" key="3">
    <source>
        <dbReference type="Proteomes" id="UP000009080"/>
    </source>
</evidence>
<organism evidence="2 3">
    <name type="scientific">Teredinibacter turnerae (strain ATCC 39867 / T7901)</name>
    <dbReference type="NCBI Taxonomy" id="377629"/>
    <lineage>
        <taxon>Bacteria</taxon>
        <taxon>Pseudomonadati</taxon>
        <taxon>Pseudomonadota</taxon>
        <taxon>Gammaproteobacteria</taxon>
        <taxon>Cellvibrionales</taxon>
        <taxon>Cellvibrionaceae</taxon>
        <taxon>Teredinibacter</taxon>
    </lineage>
</organism>
<keyword evidence="2" id="KW-0436">Ligase</keyword>
<feature type="domain" description="ApeI dehydratase-like" evidence="1">
    <location>
        <begin position="20"/>
        <end position="115"/>
    </location>
</feature>
<dbReference type="RefSeq" id="WP_015819155.1">
    <property type="nucleotide sequence ID" value="NC_012997.1"/>
</dbReference>
<accession>C5BQ19</accession>
<dbReference type="Proteomes" id="UP000009080">
    <property type="component" value="Chromosome"/>
</dbReference>
<dbReference type="OrthoDB" id="9812842at2"/>
<dbReference type="SUPFAM" id="SSF54637">
    <property type="entry name" value="Thioesterase/thiol ester dehydrase-isomerase"/>
    <property type="match status" value="1"/>
</dbReference>
<dbReference type="InterPro" id="IPR054545">
    <property type="entry name" value="ApeI-like"/>
</dbReference>
<dbReference type="Gene3D" id="3.10.129.10">
    <property type="entry name" value="Hotdog Thioesterase"/>
    <property type="match status" value="1"/>
</dbReference>
<dbReference type="KEGG" id="ttu:TERTU_3282"/>
<gene>
    <name evidence="2" type="ordered locus">TERTU_3282</name>
</gene>
<dbReference type="EMBL" id="CP001614">
    <property type="protein sequence ID" value="ACR13042.1"/>
    <property type="molecule type" value="Genomic_DNA"/>
</dbReference>
<dbReference type="STRING" id="377629.TERTU_3282"/>
<protein>
    <submittedName>
        <fullName evidence="2">AMP-dependent synthetase and ligase</fullName>
    </submittedName>
</protein>
<evidence type="ECO:0000313" key="2">
    <source>
        <dbReference type="EMBL" id="ACR13042.1"/>
    </source>
</evidence>
<name>C5BQ19_TERTT</name>
<keyword evidence="3" id="KW-1185">Reference proteome</keyword>
<dbReference type="InterPro" id="IPR029069">
    <property type="entry name" value="HotDog_dom_sf"/>
</dbReference>
<dbReference type="GO" id="GO:0016874">
    <property type="term" value="F:ligase activity"/>
    <property type="evidence" value="ECO:0007669"/>
    <property type="project" value="UniProtKB-KW"/>
</dbReference>
<sequence>MTDSKPLTQLPLPAHTILNQTESCIRVMLSPPYSADYFAGHFPELPILPGVTLLTWTFELARRLELACEPGQIKNLKFTHIIKSDTPLTLELTPARNTGKVSFQWLSGEQSCASGTLTLRAAND</sequence>
<dbReference type="AlphaFoldDB" id="C5BQ19"/>
<dbReference type="eggNOG" id="COG0764">
    <property type="taxonomic scope" value="Bacteria"/>
</dbReference>
<evidence type="ECO:0000259" key="1">
    <source>
        <dbReference type="Pfam" id="PF22818"/>
    </source>
</evidence>
<dbReference type="HOGENOM" id="CLU_078912_5_1_6"/>
<proteinExistence type="predicted"/>